<feature type="compositionally biased region" description="Low complexity" evidence="1">
    <location>
        <begin position="77"/>
        <end position="88"/>
    </location>
</feature>
<dbReference type="Pfam" id="PF05901">
    <property type="entry name" value="Excalibur"/>
    <property type="match status" value="1"/>
</dbReference>
<gene>
    <name evidence="5" type="ORF">GCM10009107_21070</name>
</gene>
<dbReference type="RefSeq" id="WP_170200933.1">
    <property type="nucleotide sequence ID" value="NZ_BAAAEW010000011.1"/>
</dbReference>
<evidence type="ECO:0000259" key="4">
    <source>
        <dbReference type="Pfam" id="PF13511"/>
    </source>
</evidence>
<evidence type="ECO:0000313" key="5">
    <source>
        <dbReference type="EMBL" id="GAA0749938.1"/>
    </source>
</evidence>
<accession>A0ABN1JZ97</accession>
<evidence type="ECO:0000259" key="3">
    <source>
        <dbReference type="Pfam" id="PF05901"/>
    </source>
</evidence>
<comment type="caution">
    <text evidence="5">The sequence shown here is derived from an EMBL/GenBank/DDBJ whole genome shotgun (WGS) entry which is preliminary data.</text>
</comment>
<feature type="compositionally biased region" description="Basic and acidic residues" evidence="1">
    <location>
        <begin position="44"/>
        <end position="68"/>
    </location>
</feature>
<feature type="domain" description="Excalibur calcium-binding" evidence="3">
    <location>
        <begin position="111"/>
        <end position="145"/>
    </location>
</feature>
<sequence>MIKWLAGALLLALVASPAMAATQLYKCTVNGSVNYQQSPCPSTEARKPPTVEELNAERQKKLAQEKESPASAAMPQAGTRTRAAPAAPGIAERAPGNVYFSPSPSFKCDGRTSCSRMTSCAEAKYFLAHCPGVKMDGNGDGVPCEEQWCGH</sequence>
<reference evidence="5 6" key="1">
    <citation type="journal article" date="2019" name="Int. J. Syst. Evol. Microbiol.">
        <title>The Global Catalogue of Microorganisms (GCM) 10K type strain sequencing project: providing services to taxonomists for standard genome sequencing and annotation.</title>
        <authorList>
            <consortium name="The Broad Institute Genomics Platform"/>
            <consortium name="The Broad Institute Genome Sequencing Center for Infectious Disease"/>
            <person name="Wu L."/>
            <person name="Ma J."/>
        </authorList>
    </citation>
    <scope>NUCLEOTIDE SEQUENCE [LARGE SCALE GENOMIC DNA]</scope>
    <source>
        <strain evidence="5 6">JCM 15503</strain>
    </source>
</reference>
<evidence type="ECO:0000313" key="6">
    <source>
        <dbReference type="Proteomes" id="UP001500279"/>
    </source>
</evidence>
<dbReference type="InterPro" id="IPR025392">
    <property type="entry name" value="DUF4124"/>
</dbReference>
<name>A0ABN1JZ97_9BURK</name>
<keyword evidence="6" id="KW-1185">Reference proteome</keyword>
<organism evidence="5 6">
    <name type="scientific">Ideonella azotifigens</name>
    <dbReference type="NCBI Taxonomy" id="513160"/>
    <lineage>
        <taxon>Bacteria</taxon>
        <taxon>Pseudomonadati</taxon>
        <taxon>Pseudomonadota</taxon>
        <taxon>Betaproteobacteria</taxon>
        <taxon>Burkholderiales</taxon>
        <taxon>Sphaerotilaceae</taxon>
        <taxon>Ideonella</taxon>
    </lineage>
</organism>
<proteinExistence type="predicted"/>
<feature type="region of interest" description="Disordered" evidence="1">
    <location>
        <begin position="38"/>
        <end position="88"/>
    </location>
</feature>
<dbReference type="Proteomes" id="UP001500279">
    <property type="component" value="Unassembled WGS sequence"/>
</dbReference>
<keyword evidence="2" id="KW-0732">Signal</keyword>
<protein>
    <recommendedName>
        <fullName evidence="7">Calcium-binding protein</fullName>
    </recommendedName>
</protein>
<evidence type="ECO:0000256" key="1">
    <source>
        <dbReference type="SAM" id="MobiDB-lite"/>
    </source>
</evidence>
<dbReference type="EMBL" id="BAAAEW010000011">
    <property type="protein sequence ID" value="GAA0749938.1"/>
    <property type="molecule type" value="Genomic_DNA"/>
</dbReference>
<feature type="domain" description="DUF4124" evidence="4">
    <location>
        <begin position="11"/>
        <end position="61"/>
    </location>
</feature>
<feature type="signal peptide" evidence="2">
    <location>
        <begin position="1"/>
        <end position="20"/>
    </location>
</feature>
<evidence type="ECO:0008006" key="7">
    <source>
        <dbReference type="Google" id="ProtNLM"/>
    </source>
</evidence>
<dbReference type="InterPro" id="IPR008613">
    <property type="entry name" value="Excalibur_Ca-bd_domain"/>
</dbReference>
<dbReference type="Pfam" id="PF13511">
    <property type="entry name" value="DUF4124"/>
    <property type="match status" value="1"/>
</dbReference>
<evidence type="ECO:0000256" key="2">
    <source>
        <dbReference type="SAM" id="SignalP"/>
    </source>
</evidence>
<feature type="chain" id="PRO_5047316721" description="Calcium-binding protein" evidence="2">
    <location>
        <begin position="21"/>
        <end position="151"/>
    </location>
</feature>